<proteinExistence type="predicted"/>
<dbReference type="InterPro" id="IPR009305">
    <property type="entry name" value="Mpo1-like"/>
</dbReference>
<evidence type="ECO:0008006" key="4">
    <source>
        <dbReference type="Google" id="ProtNLM"/>
    </source>
</evidence>
<evidence type="ECO:0000313" key="2">
    <source>
        <dbReference type="EMBL" id="QDT18133.1"/>
    </source>
</evidence>
<keyword evidence="1" id="KW-0472">Membrane</keyword>
<name>A0A517PFI3_9PLAN</name>
<dbReference type="Proteomes" id="UP000318741">
    <property type="component" value="Chromosome"/>
</dbReference>
<dbReference type="Pfam" id="PF06127">
    <property type="entry name" value="Mpo1-like"/>
    <property type="match status" value="1"/>
</dbReference>
<feature type="transmembrane region" description="Helical" evidence="1">
    <location>
        <begin position="51"/>
        <end position="70"/>
    </location>
</feature>
<evidence type="ECO:0000313" key="3">
    <source>
        <dbReference type="Proteomes" id="UP000318741"/>
    </source>
</evidence>
<keyword evidence="1" id="KW-1133">Transmembrane helix</keyword>
<organism evidence="2 3">
    <name type="scientific">Alienimonas californiensis</name>
    <dbReference type="NCBI Taxonomy" id="2527989"/>
    <lineage>
        <taxon>Bacteria</taxon>
        <taxon>Pseudomonadati</taxon>
        <taxon>Planctomycetota</taxon>
        <taxon>Planctomycetia</taxon>
        <taxon>Planctomycetales</taxon>
        <taxon>Planctomycetaceae</taxon>
        <taxon>Alienimonas</taxon>
    </lineage>
</organism>
<keyword evidence="1" id="KW-0812">Transmembrane</keyword>
<dbReference type="OrthoDB" id="5515308at2"/>
<dbReference type="KEGG" id="acaf:CA12_42730"/>
<evidence type="ECO:0000256" key="1">
    <source>
        <dbReference type="SAM" id="Phobius"/>
    </source>
</evidence>
<dbReference type="EMBL" id="CP036265">
    <property type="protein sequence ID" value="QDT18133.1"/>
    <property type="molecule type" value="Genomic_DNA"/>
</dbReference>
<accession>A0A517PFI3</accession>
<dbReference type="AlphaFoldDB" id="A0A517PFI3"/>
<gene>
    <name evidence="2" type="ORF">CA12_42730</name>
</gene>
<sequence length="99" mass="11362">MRRERINDVIRNFLTNYGARHRHPANVLLHAIGLPVTFALPVWLLVEERPWWALAAFVGGYALQFLGHAIEGNDAGETVLVKRWLGKPYREYAESPPDR</sequence>
<reference evidence="2 3" key="1">
    <citation type="submission" date="2019-02" db="EMBL/GenBank/DDBJ databases">
        <title>Deep-cultivation of Planctomycetes and their phenomic and genomic characterization uncovers novel biology.</title>
        <authorList>
            <person name="Wiegand S."/>
            <person name="Jogler M."/>
            <person name="Boedeker C."/>
            <person name="Pinto D."/>
            <person name="Vollmers J."/>
            <person name="Rivas-Marin E."/>
            <person name="Kohn T."/>
            <person name="Peeters S.H."/>
            <person name="Heuer A."/>
            <person name="Rast P."/>
            <person name="Oberbeckmann S."/>
            <person name="Bunk B."/>
            <person name="Jeske O."/>
            <person name="Meyerdierks A."/>
            <person name="Storesund J.E."/>
            <person name="Kallscheuer N."/>
            <person name="Luecker S."/>
            <person name="Lage O.M."/>
            <person name="Pohl T."/>
            <person name="Merkel B.J."/>
            <person name="Hornburger P."/>
            <person name="Mueller R.-W."/>
            <person name="Bruemmer F."/>
            <person name="Labrenz M."/>
            <person name="Spormann A.M."/>
            <person name="Op den Camp H."/>
            <person name="Overmann J."/>
            <person name="Amann R."/>
            <person name="Jetten M.S.M."/>
            <person name="Mascher T."/>
            <person name="Medema M.H."/>
            <person name="Devos D.P."/>
            <person name="Kaster A.-K."/>
            <person name="Ovreas L."/>
            <person name="Rohde M."/>
            <person name="Galperin M.Y."/>
            <person name="Jogler C."/>
        </authorList>
    </citation>
    <scope>NUCLEOTIDE SEQUENCE [LARGE SCALE GENOMIC DNA]</scope>
    <source>
        <strain evidence="2 3">CA12</strain>
    </source>
</reference>
<keyword evidence="3" id="KW-1185">Reference proteome</keyword>
<feature type="transmembrane region" description="Helical" evidence="1">
    <location>
        <begin position="27"/>
        <end position="45"/>
    </location>
</feature>
<protein>
    <recommendedName>
        <fullName evidence="4">DUF962 domain-containing protein</fullName>
    </recommendedName>
</protein>